<proteinExistence type="predicted"/>
<reference evidence="2 3" key="1">
    <citation type="submission" date="2013-11" db="EMBL/GenBank/DDBJ databases">
        <title>The Genome Sequence of Plasmodium yoelii 17X.</title>
        <authorList>
            <consortium name="The Broad Institute Genomics Platform"/>
            <consortium name="The Broad Institute Genome Sequencing Center for Infectious Disease"/>
            <person name="Neafsey D."/>
            <person name="Adams J."/>
            <person name="Walker B."/>
            <person name="Young S.K."/>
            <person name="Zeng Q."/>
            <person name="Gargeya S."/>
            <person name="Fitzgerald M."/>
            <person name="Haas B."/>
            <person name="Abouelleil A."/>
            <person name="Alvarado L."/>
            <person name="Chapman S.B."/>
            <person name="Gainer-Dewar J."/>
            <person name="Goldberg J."/>
            <person name="Griggs A."/>
            <person name="Gujja S."/>
            <person name="Hansen M."/>
            <person name="Howarth C."/>
            <person name="Imamovic A."/>
            <person name="Ireland A."/>
            <person name="Larimer J."/>
            <person name="McCowan C."/>
            <person name="Murphy C."/>
            <person name="Pearson M."/>
            <person name="Poon T.W."/>
            <person name="Priest M."/>
            <person name="Roberts A."/>
            <person name="Saif S."/>
            <person name="Shea T."/>
            <person name="Sykes S."/>
            <person name="Wortman J."/>
            <person name="Nusbaum C."/>
            <person name="Birren B."/>
        </authorList>
    </citation>
    <scope>NUCLEOTIDE SEQUENCE [LARGE SCALE GENOMIC DNA]</scope>
    <source>
        <strain evidence="2 3">17X</strain>
    </source>
</reference>
<dbReference type="Proteomes" id="UP000018538">
    <property type="component" value="Unassembled WGS sequence"/>
</dbReference>
<sequence length="295" mass="34604">MNKQVCEKFKNVWTNFNDKLIEGKYKINDDGDFKQYCSSQNCVNELEKINAGCLYLFDAFFKDSNLFKSVAKSNIDIVDYIMVWLIYMLSLMQNESKNSLHHFYTTNINNQENYTNSIKNVEGYSNYKDLILKKHNLTNRDMYNNIISELYDAFKLLCEMYIEFDEKTSNCTKFSEKANQFVNKYEELNKDSNNTYGSSYNKILSTLSTDYNKLKDKCSNIPSITEIATKRYSQMSGDTSSLSIGNKLFIVLSIFGAIAIFLGISYKYSLFGFRKRFQKQKLREKLKNIKKRMNH</sequence>
<keyword evidence="1" id="KW-0812">Transmembrane</keyword>
<keyword evidence="3" id="KW-1185">Reference proteome</keyword>
<dbReference type="OrthoDB" id="373137at2759"/>
<protein>
    <recommendedName>
        <fullName evidence="4">YIR protein</fullName>
    </recommendedName>
</protein>
<name>V7PR08_PLAYE</name>
<keyword evidence="1" id="KW-1133">Transmembrane helix</keyword>
<dbReference type="Pfam" id="PF06022">
    <property type="entry name" value="Cir_Bir_Yir"/>
    <property type="match status" value="1"/>
</dbReference>
<gene>
    <name evidence="2" type="ORF">YYC_02088</name>
</gene>
<evidence type="ECO:0008006" key="4">
    <source>
        <dbReference type="Google" id="ProtNLM"/>
    </source>
</evidence>
<accession>V7PR08</accession>
<feature type="transmembrane region" description="Helical" evidence="1">
    <location>
        <begin position="248"/>
        <end position="273"/>
    </location>
</feature>
<dbReference type="EMBL" id="KI635738">
    <property type="protein sequence ID" value="ETB61162.1"/>
    <property type="molecule type" value="Genomic_DNA"/>
</dbReference>
<organism evidence="2 3">
    <name type="scientific">Plasmodium yoelii 17X</name>
    <dbReference type="NCBI Taxonomy" id="1323249"/>
    <lineage>
        <taxon>Eukaryota</taxon>
        <taxon>Sar</taxon>
        <taxon>Alveolata</taxon>
        <taxon>Apicomplexa</taxon>
        <taxon>Aconoidasida</taxon>
        <taxon>Haemosporida</taxon>
        <taxon>Plasmodiidae</taxon>
        <taxon>Plasmodium</taxon>
        <taxon>Plasmodium (Vinckeia)</taxon>
    </lineage>
</organism>
<dbReference type="AlphaFoldDB" id="V7PR08"/>
<keyword evidence="1" id="KW-0472">Membrane</keyword>
<dbReference type="InterPro" id="IPR006477">
    <property type="entry name" value="Yir_bir_cir"/>
</dbReference>
<evidence type="ECO:0000256" key="1">
    <source>
        <dbReference type="SAM" id="Phobius"/>
    </source>
</evidence>
<dbReference type="NCBIfam" id="TIGR01590">
    <property type="entry name" value="yir-bir-cir_Pla"/>
    <property type="match status" value="1"/>
</dbReference>
<evidence type="ECO:0000313" key="3">
    <source>
        <dbReference type="Proteomes" id="UP000018538"/>
    </source>
</evidence>
<evidence type="ECO:0000313" key="2">
    <source>
        <dbReference type="EMBL" id="ETB61162.1"/>
    </source>
</evidence>